<dbReference type="RefSeq" id="WP_280662068.1">
    <property type="nucleotide sequence ID" value="NZ_CP120374.1"/>
</dbReference>
<proteinExistence type="predicted"/>
<gene>
    <name evidence="1" type="ORF">PZN02_005456</name>
</gene>
<evidence type="ECO:0000313" key="2">
    <source>
        <dbReference type="Proteomes" id="UP001229355"/>
    </source>
</evidence>
<sequence length="72" mass="7886">MHVDSQVGERKRLPSIVSGGWKVLIATVDLNAKKADFPAVGCGFSISVYYCGKTDMEGGERSLYAVWPHGWI</sequence>
<name>A0ABY8DMC0_9HYPH</name>
<protein>
    <submittedName>
        <fullName evidence="1">Uncharacterized protein</fullName>
    </submittedName>
</protein>
<dbReference type="Proteomes" id="UP001229355">
    <property type="component" value="Chromosome 2"/>
</dbReference>
<keyword evidence="2" id="KW-1185">Reference proteome</keyword>
<organism evidence="1 2">
    <name type="scientific">Sinorhizobium garamanticum</name>
    <dbReference type="NCBI Taxonomy" id="680247"/>
    <lineage>
        <taxon>Bacteria</taxon>
        <taxon>Pseudomonadati</taxon>
        <taxon>Pseudomonadota</taxon>
        <taxon>Alphaproteobacteria</taxon>
        <taxon>Hyphomicrobiales</taxon>
        <taxon>Rhizobiaceae</taxon>
        <taxon>Sinorhizobium/Ensifer group</taxon>
        <taxon>Sinorhizobium</taxon>
    </lineage>
</organism>
<evidence type="ECO:0000313" key="1">
    <source>
        <dbReference type="EMBL" id="WEX90101.1"/>
    </source>
</evidence>
<dbReference type="EMBL" id="CP120374">
    <property type="protein sequence ID" value="WEX90101.1"/>
    <property type="molecule type" value="Genomic_DNA"/>
</dbReference>
<accession>A0ABY8DMC0</accession>
<reference evidence="1 2" key="1">
    <citation type="submission" date="2023-03" db="EMBL/GenBank/DDBJ databases">
        <authorList>
            <person name="Kaur S."/>
            <person name="Espinosa-Saiz D."/>
            <person name="Velazquez E."/>
            <person name="Menendez E."/>
            <person name="diCenzo G.C."/>
        </authorList>
    </citation>
    <scope>NUCLEOTIDE SEQUENCE [LARGE SCALE GENOMIC DNA]</scope>
    <source>
        <strain evidence="1 2">LMG 24692</strain>
    </source>
</reference>